<feature type="region of interest" description="Disordered" evidence="1">
    <location>
        <begin position="1"/>
        <end position="26"/>
    </location>
</feature>
<keyword evidence="2" id="KW-0812">Transmembrane</keyword>
<evidence type="ECO:0000313" key="4">
    <source>
        <dbReference type="Proteomes" id="UP000199671"/>
    </source>
</evidence>
<evidence type="ECO:0000256" key="1">
    <source>
        <dbReference type="SAM" id="MobiDB-lite"/>
    </source>
</evidence>
<dbReference type="Proteomes" id="UP000199671">
    <property type="component" value="Unassembled WGS sequence"/>
</dbReference>
<feature type="transmembrane region" description="Helical" evidence="2">
    <location>
        <begin position="135"/>
        <end position="156"/>
    </location>
</feature>
<keyword evidence="2" id="KW-1133">Transmembrane helix</keyword>
<reference evidence="3 4" key="1">
    <citation type="submission" date="2016-10" db="EMBL/GenBank/DDBJ databases">
        <authorList>
            <person name="de Groot N.N."/>
        </authorList>
    </citation>
    <scope>NUCLEOTIDE SEQUENCE [LARGE SCALE GENOMIC DNA]</scope>
    <source>
        <strain evidence="3 4">KPR-7B</strain>
    </source>
</reference>
<dbReference type="EMBL" id="FNHU01000006">
    <property type="protein sequence ID" value="SDM72176.1"/>
    <property type="molecule type" value="Genomic_DNA"/>
</dbReference>
<organism evidence="3 4">
    <name type="scientific">Actinomyces ruminicola</name>
    <dbReference type="NCBI Taxonomy" id="332524"/>
    <lineage>
        <taxon>Bacteria</taxon>
        <taxon>Bacillati</taxon>
        <taxon>Actinomycetota</taxon>
        <taxon>Actinomycetes</taxon>
        <taxon>Actinomycetales</taxon>
        <taxon>Actinomycetaceae</taxon>
        <taxon>Actinomyces</taxon>
    </lineage>
</organism>
<dbReference type="OrthoDB" id="4407386at2"/>
<dbReference type="Pfam" id="PF12730">
    <property type="entry name" value="ABC2_membrane_4"/>
    <property type="match status" value="1"/>
</dbReference>
<gene>
    <name evidence="3" type="ORF">SAMN04487766_10628</name>
</gene>
<feature type="transmembrane region" description="Helical" evidence="2">
    <location>
        <begin position="86"/>
        <end position="105"/>
    </location>
</feature>
<feature type="transmembrane region" description="Helical" evidence="2">
    <location>
        <begin position="46"/>
        <end position="66"/>
    </location>
</feature>
<feature type="transmembrane region" description="Helical" evidence="2">
    <location>
        <begin position="168"/>
        <end position="193"/>
    </location>
</feature>
<sequence>MSRSPRAIAPSVGLRERGGSTSPSTAGQRLSFAASVRLELVKMRRLRLTVVVLVLAVIAVLFAAPLSESSRAGLDDPSARPWEALLLQYALVSALFSPILVSVTASRLTDIEHDGGWYLAATAGLTPGRLCRAKLAALAIVLVPTLVLQTVALVGVARAGGATVPLAIGVWAGYTAGLIAVDLAVCALHILLAAVVDNQILCVGIGLLGAFIAVYMFLAPQWLARLLPWGYWALICPVTQTGNHLGEVAIVMPALSWIAGFLCLAAGCVHVMTARLDRIER</sequence>
<feature type="transmembrane region" description="Helical" evidence="2">
    <location>
        <begin position="250"/>
        <end position="272"/>
    </location>
</feature>
<feature type="transmembrane region" description="Helical" evidence="2">
    <location>
        <begin position="200"/>
        <end position="218"/>
    </location>
</feature>
<dbReference type="RefSeq" id="WP_092609685.1">
    <property type="nucleotide sequence ID" value="NZ_FNHU01000006.1"/>
</dbReference>
<protein>
    <recommendedName>
        <fullName evidence="5">ABC-2 type transport system permease protein</fullName>
    </recommendedName>
</protein>
<evidence type="ECO:0000256" key="2">
    <source>
        <dbReference type="SAM" id="Phobius"/>
    </source>
</evidence>
<evidence type="ECO:0000313" key="3">
    <source>
        <dbReference type="EMBL" id="SDM72176.1"/>
    </source>
</evidence>
<dbReference type="AlphaFoldDB" id="A0A1G9VJ93"/>
<accession>A0A1G9VJ93</accession>
<keyword evidence="2" id="KW-0472">Membrane</keyword>
<name>A0A1G9VJ93_9ACTO</name>
<proteinExistence type="predicted"/>
<evidence type="ECO:0008006" key="5">
    <source>
        <dbReference type="Google" id="ProtNLM"/>
    </source>
</evidence>